<organism evidence="1 2">
    <name type="scientific">Acaulospora colombiana</name>
    <dbReference type="NCBI Taxonomy" id="27376"/>
    <lineage>
        <taxon>Eukaryota</taxon>
        <taxon>Fungi</taxon>
        <taxon>Fungi incertae sedis</taxon>
        <taxon>Mucoromycota</taxon>
        <taxon>Glomeromycotina</taxon>
        <taxon>Glomeromycetes</taxon>
        <taxon>Diversisporales</taxon>
        <taxon>Acaulosporaceae</taxon>
        <taxon>Acaulospora</taxon>
    </lineage>
</organism>
<protein>
    <submittedName>
        <fullName evidence="1">12293_t:CDS:1</fullName>
    </submittedName>
</protein>
<dbReference type="EMBL" id="CAJVPT010071604">
    <property type="protein sequence ID" value="CAG8780785.1"/>
    <property type="molecule type" value="Genomic_DNA"/>
</dbReference>
<evidence type="ECO:0000313" key="1">
    <source>
        <dbReference type="EMBL" id="CAG8780785.1"/>
    </source>
</evidence>
<comment type="caution">
    <text evidence="1">The sequence shown here is derived from an EMBL/GenBank/DDBJ whole genome shotgun (WGS) entry which is preliminary data.</text>
</comment>
<sequence>RMGLTYSAEWLSQFSSQPSLILHSRPSLSILFRCYDFVVSMPQFQQKKITDYFKLDKASWPRRSLGNSLPLQENDFRTILDLPNELLLYISDLQITQPTDLNAATQLYAVCKRFYSVYTRYAFNHLSCNGTKQLFLLNQALKKEILSADRVTLALLPLQQLP</sequence>
<gene>
    <name evidence="1" type="ORF">ACOLOM_LOCUS14306</name>
</gene>
<feature type="non-terminal residue" evidence="1">
    <location>
        <position position="1"/>
    </location>
</feature>
<dbReference type="Proteomes" id="UP000789525">
    <property type="component" value="Unassembled WGS sequence"/>
</dbReference>
<reference evidence="1" key="1">
    <citation type="submission" date="2021-06" db="EMBL/GenBank/DDBJ databases">
        <authorList>
            <person name="Kallberg Y."/>
            <person name="Tangrot J."/>
            <person name="Rosling A."/>
        </authorList>
    </citation>
    <scope>NUCLEOTIDE SEQUENCE</scope>
    <source>
        <strain evidence="1">CL356</strain>
    </source>
</reference>
<proteinExistence type="predicted"/>
<keyword evidence="2" id="KW-1185">Reference proteome</keyword>
<evidence type="ECO:0000313" key="2">
    <source>
        <dbReference type="Proteomes" id="UP000789525"/>
    </source>
</evidence>
<name>A0ACA9R8E6_9GLOM</name>
<accession>A0ACA9R8E6</accession>